<evidence type="ECO:0000313" key="1">
    <source>
        <dbReference type="EMBL" id="TKF24427.1"/>
    </source>
</evidence>
<dbReference type="EMBL" id="SYUW01000045">
    <property type="protein sequence ID" value="TKF24427.1"/>
    <property type="molecule type" value="Genomic_DNA"/>
</dbReference>
<dbReference type="RefSeq" id="WP_025626485.1">
    <property type="nucleotide sequence ID" value="NZ_JBFRJO010000015.1"/>
</dbReference>
<dbReference type="SUPFAM" id="SSF110849">
    <property type="entry name" value="ParB/Sulfiredoxin"/>
    <property type="match status" value="1"/>
</dbReference>
<name>A0A4U1YWZ0_9VIBR</name>
<protein>
    <submittedName>
        <fullName evidence="1">Chromosome partitioning protein ParB</fullName>
    </submittedName>
</protein>
<sequence length="418" mass="46767">MLPQEEQSMKNMTEPRIGDTNEISNADLENSIVNSLVSHFDESERTSYLASSTSLLKNSTETLSPTQLEEIFKENAKYYAGVKTIQTTLKHATIFISPQLARDMLTFSSRGTVNKKNKNRRLSKTKVTKYAESMRRGEWCLTGEPIIISNEGEILNGHHRLEAACEACVGFIAPITYGVTDDLSFAHIDVGNIRSRAQVLEMAGVTVSASVLSRVAMLAKAFDMTRNPFAFRGTQGTSFQPAEILTYVEEHNELALSVHFISEVFKKHRLESQASETIYAFAHYLIKKQLSVCEYKELPLCPETYLTRVISSLGLSSEEDIEYQVRNYLQSIVHESTSYSLLCKLSAIFKGWNAHLGLTIAGNKISVRRVARYKKDENGNKIPLTAAGNINEPFTVPCVPKGPTPKRIQKQSNVQIKQ</sequence>
<proteinExistence type="predicted"/>
<evidence type="ECO:0000313" key="2">
    <source>
        <dbReference type="Proteomes" id="UP000305234"/>
    </source>
</evidence>
<organism evidence="1 2">
    <name type="scientific">Vibrio kanaloae</name>
    <dbReference type="NCBI Taxonomy" id="170673"/>
    <lineage>
        <taxon>Bacteria</taxon>
        <taxon>Pseudomonadati</taxon>
        <taxon>Pseudomonadota</taxon>
        <taxon>Gammaproteobacteria</taxon>
        <taxon>Vibrionales</taxon>
        <taxon>Vibrionaceae</taxon>
        <taxon>Vibrio</taxon>
    </lineage>
</organism>
<gene>
    <name evidence="1" type="ORF">FCV52_15775</name>
</gene>
<dbReference type="Proteomes" id="UP000305234">
    <property type="component" value="Unassembled WGS sequence"/>
</dbReference>
<accession>A0A4U1YWZ0</accession>
<dbReference type="AlphaFoldDB" id="A0A4U1YWZ0"/>
<comment type="caution">
    <text evidence="1">The sequence shown here is derived from an EMBL/GenBank/DDBJ whole genome shotgun (WGS) entry which is preliminary data.</text>
</comment>
<reference evidence="1 2" key="1">
    <citation type="submission" date="2019-04" db="EMBL/GenBank/DDBJ databases">
        <title>A reverse ecology approach based on a biological definition of microbial populations.</title>
        <authorList>
            <person name="Arevalo P."/>
            <person name="Vaninsberghe D."/>
            <person name="Elsherbini J."/>
            <person name="Gore J."/>
            <person name="Polz M."/>
        </authorList>
    </citation>
    <scope>NUCLEOTIDE SEQUENCE [LARGE SCALE GENOMIC DNA]</scope>
    <source>
        <strain evidence="1 2">10N.261.46.E4</strain>
    </source>
</reference>
<dbReference type="InterPro" id="IPR036086">
    <property type="entry name" value="ParB/Sulfiredoxin_sf"/>
</dbReference>